<comment type="caution">
    <text evidence="1">The sequence shown here is derived from an EMBL/GenBank/DDBJ whole genome shotgun (WGS) entry which is preliminary data.</text>
</comment>
<reference evidence="1 2" key="1">
    <citation type="journal article" date="2023" name="BMC Biotechnol.">
        <title>Vitis rotundifolia cv Carlos genome sequencing.</title>
        <authorList>
            <person name="Huff M."/>
            <person name="Hulse-Kemp A."/>
            <person name="Scheffler B."/>
            <person name="Youngblood R."/>
            <person name="Simpson S."/>
            <person name="Babiker E."/>
            <person name="Staton M."/>
        </authorList>
    </citation>
    <scope>NUCLEOTIDE SEQUENCE [LARGE SCALE GENOMIC DNA]</scope>
    <source>
        <tissue evidence="1">Leaf</tissue>
    </source>
</reference>
<proteinExistence type="predicted"/>
<evidence type="ECO:0000313" key="2">
    <source>
        <dbReference type="Proteomes" id="UP001168098"/>
    </source>
</evidence>
<accession>A0AA39D7D0</accession>
<gene>
    <name evidence="1" type="ORF">PVL29_026126</name>
</gene>
<sequence length="124" mass="13246">MDTPALLYVEKIGRGVSECMLSGRLFPRYGQLTSCSVPSCFPKVLPALSTSAGVPDGNEAKFKYAPHDSHIISSISTFIQPFRAQANELATLGFPNQFDNATDHSLRGCGIGCHSEAGGMLLLL</sequence>
<protein>
    <submittedName>
        <fullName evidence="1">Uncharacterized protein</fullName>
    </submittedName>
</protein>
<organism evidence="1 2">
    <name type="scientific">Vitis rotundifolia</name>
    <name type="common">Muscadine grape</name>
    <dbReference type="NCBI Taxonomy" id="103349"/>
    <lineage>
        <taxon>Eukaryota</taxon>
        <taxon>Viridiplantae</taxon>
        <taxon>Streptophyta</taxon>
        <taxon>Embryophyta</taxon>
        <taxon>Tracheophyta</taxon>
        <taxon>Spermatophyta</taxon>
        <taxon>Magnoliopsida</taxon>
        <taxon>eudicotyledons</taxon>
        <taxon>Gunneridae</taxon>
        <taxon>Pentapetalae</taxon>
        <taxon>rosids</taxon>
        <taxon>Vitales</taxon>
        <taxon>Vitaceae</taxon>
        <taxon>Viteae</taxon>
        <taxon>Vitis</taxon>
    </lineage>
</organism>
<name>A0AA39D7D0_VITRO</name>
<dbReference type="AlphaFoldDB" id="A0AA39D7D0"/>
<keyword evidence="2" id="KW-1185">Reference proteome</keyword>
<dbReference type="EMBL" id="JARBHA010000019">
    <property type="protein sequence ID" value="KAJ9672775.1"/>
    <property type="molecule type" value="Genomic_DNA"/>
</dbReference>
<dbReference type="Proteomes" id="UP001168098">
    <property type="component" value="Unassembled WGS sequence"/>
</dbReference>
<evidence type="ECO:0000313" key="1">
    <source>
        <dbReference type="EMBL" id="KAJ9672775.1"/>
    </source>
</evidence>